<dbReference type="PANTHER" id="PTHR36918">
    <property type="match status" value="1"/>
</dbReference>
<gene>
    <name evidence="6 7" type="primary">secB</name>
    <name evidence="7" type="ORF">SMD31_08535</name>
</gene>
<dbReference type="PANTHER" id="PTHR36918:SF1">
    <property type="entry name" value="PROTEIN-EXPORT PROTEIN SECB"/>
    <property type="match status" value="1"/>
</dbReference>
<dbReference type="NCBIfam" id="NF004392">
    <property type="entry name" value="PRK05751.1-3"/>
    <property type="match status" value="1"/>
</dbReference>
<protein>
    <recommendedName>
        <fullName evidence="6">Protein-export protein SecB</fullName>
    </recommendedName>
</protein>
<evidence type="ECO:0000256" key="2">
    <source>
        <dbReference type="ARBA" id="ARBA00022448"/>
    </source>
</evidence>
<comment type="function">
    <text evidence="6">One of the proteins required for the normal export of preproteins out of the cell cytoplasm. It is a molecular chaperone that binds to a subset of precursor proteins, maintaining them in a translocation-competent state. It also specifically binds to its receptor SecA.</text>
</comment>
<evidence type="ECO:0000256" key="3">
    <source>
        <dbReference type="ARBA" id="ARBA00022927"/>
    </source>
</evidence>
<keyword evidence="2 6" id="KW-0813">Transport</keyword>
<sequence length="175" mass="18909">MTDQNQNPAANGADAAADAQADSGPALVVMHQFLKDFSFENPLGSDTPKALTEAPTGMIRVDVRVKPLTPPDIEVVLFMSVDAKIGDKSVYLTECEYAGTFRLGRVPQEHVLPLVMIEAPRLLFPFARQIIANAVAAGGFPPLLINPVDFVAMYRERREEMLKQAEAQKAAGAAS</sequence>
<comment type="subcellular location">
    <subcellularLocation>
        <location evidence="6">Cytoplasm</location>
    </subcellularLocation>
</comment>
<keyword evidence="6" id="KW-0963">Cytoplasm</keyword>
<comment type="subunit">
    <text evidence="6">Homotetramer, a dimer of dimers. One homotetramer interacts with 1 SecA dimer.</text>
</comment>
<evidence type="ECO:0000256" key="1">
    <source>
        <dbReference type="ARBA" id="ARBA00009990"/>
    </source>
</evidence>
<reference evidence="7 8" key="1">
    <citation type="journal article" date="2013" name="Antonie Van Leeuwenhoek">
        <title>Dongia rigui sp. nov., isolated from freshwater of a large wetland in Korea.</title>
        <authorList>
            <person name="Baik K.S."/>
            <person name="Hwang Y.M."/>
            <person name="Choi J.S."/>
            <person name="Kwon J."/>
            <person name="Seong C.N."/>
        </authorList>
    </citation>
    <scope>NUCLEOTIDE SEQUENCE [LARGE SCALE GENOMIC DNA]</scope>
    <source>
        <strain evidence="7 8">04SU4-P</strain>
    </source>
</reference>
<dbReference type="PRINTS" id="PR01594">
    <property type="entry name" value="SECBCHAPRONE"/>
</dbReference>
<dbReference type="EMBL" id="JAXCLX010000001">
    <property type="protein sequence ID" value="MDY0871967.1"/>
    <property type="molecule type" value="Genomic_DNA"/>
</dbReference>
<proteinExistence type="inferred from homology"/>
<accession>A0ABU5DXC5</accession>
<organism evidence="7 8">
    <name type="scientific">Dongia rigui</name>
    <dbReference type="NCBI Taxonomy" id="940149"/>
    <lineage>
        <taxon>Bacteria</taxon>
        <taxon>Pseudomonadati</taxon>
        <taxon>Pseudomonadota</taxon>
        <taxon>Alphaproteobacteria</taxon>
        <taxon>Rhodospirillales</taxon>
        <taxon>Dongiaceae</taxon>
        <taxon>Dongia</taxon>
    </lineage>
</organism>
<comment type="caution">
    <text evidence="7">The sequence shown here is derived from an EMBL/GenBank/DDBJ whole genome shotgun (WGS) entry which is preliminary data.</text>
</comment>
<evidence type="ECO:0000313" key="8">
    <source>
        <dbReference type="Proteomes" id="UP001271769"/>
    </source>
</evidence>
<dbReference type="Gene3D" id="3.10.420.10">
    <property type="entry name" value="SecB-like"/>
    <property type="match status" value="1"/>
</dbReference>
<dbReference type="InterPro" id="IPR003708">
    <property type="entry name" value="SecB"/>
</dbReference>
<evidence type="ECO:0000256" key="6">
    <source>
        <dbReference type="HAMAP-Rule" id="MF_00821"/>
    </source>
</evidence>
<keyword evidence="3 6" id="KW-0653">Protein transport</keyword>
<evidence type="ECO:0000256" key="4">
    <source>
        <dbReference type="ARBA" id="ARBA00023010"/>
    </source>
</evidence>
<dbReference type="HAMAP" id="MF_00821">
    <property type="entry name" value="SecB"/>
    <property type="match status" value="1"/>
</dbReference>
<keyword evidence="5 6" id="KW-0143">Chaperone</keyword>
<dbReference type="RefSeq" id="WP_320500389.1">
    <property type="nucleotide sequence ID" value="NZ_JAXCLX010000001.1"/>
</dbReference>
<keyword evidence="8" id="KW-1185">Reference proteome</keyword>
<dbReference type="InterPro" id="IPR035958">
    <property type="entry name" value="SecB-like_sf"/>
</dbReference>
<dbReference type="SUPFAM" id="SSF54611">
    <property type="entry name" value="SecB-like"/>
    <property type="match status" value="1"/>
</dbReference>
<name>A0ABU5DXC5_9PROT</name>
<dbReference type="Pfam" id="PF02556">
    <property type="entry name" value="SecB"/>
    <property type="match status" value="1"/>
</dbReference>
<keyword evidence="4 6" id="KW-0811">Translocation</keyword>
<comment type="similarity">
    <text evidence="1 6">Belongs to the SecB family.</text>
</comment>
<dbReference type="Proteomes" id="UP001271769">
    <property type="component" value="Unassembled WGS sequence"/>
</dbReference>
<evidence type="ECO:0000256" key="5">
    <source>
        <dbReference type="ARBA" id="ARBA00023186"/>
    </source>
</evidence>
<evidence type="ECO:0000313" key="7">
    <source>
        <dbReference type="EMBL" id="MDY0871967.1"/>
    </source>
</evidence>